<feature type="domain" description="DUF1707" evidence="3">
    <location>
        <begin position="7"/>
        <end position="59"/>
    </location>
</feature>
<reference evidence="4 5" key="1">
    <citation type="submission" date="2020-08" db="EMBL/GenBank/DDBJ databases">
        <title>Genomic Encyclopedia of Type Strains, Phase III (KMG-III): the genomes of soil and plant-associated and newly described type strains.</title>
        <authorList>
            <person name="Whitman W."/>
        </authorList>
    </citation>
    <scope>NUCLEOTIDE SEQUENCE [LARGE SCALE GENOMIC DNA]</scope>
    <source>
        <strain evidence="4 5">CECT 3302</strain>
    </source>
</reference>
<dbReference type="AlphaFoldDB" id="A0A7W5A511"/>
<evidence type="ECO:0000259" key="3">
    <source>
        <dbReference type="Pfam" id="PF08044"/>
    </source>
</evidence>
<sequence length="144" mass="16383">MSNLDNLRVSEAEREEASARLAEHYSTGRLSGDDYYERLDAVWSARVRADVEMLFTDLPRSMPQSPQAVRRPRRNRRRAFPLVACFLLVSIGLVVMGVPWWIFAAIAGGALLFRNKHSHEKHNRSHHGTTRACRHAHGQPGAQR</sequence>
<dbReference type="InterPro" id="IPR012551">
    <property type="entry name" value="DUF1707_SHOCT-like"/>
</dbReference>
<feature type="region of interest" description="Disordered" evidence="1">
    <location>
        <begin position="121"/>
        <end position="144"/>
    </location>
</feature>
<feature type="compositionally biased region" description="Basic residues" evidence="1">
    <location>
        <begin position="121"/>
        <end position="137"/>
    </location>
</feature>
<evidence type="ECO:0000256" key="1">
    <source>
        <dbReference type="SAM" id="MobiDB-lite"/>
    </source>
</evidence>
<gene>
    <name evidence="4" type="ORF">FHS12_002797</name>
</gene>
<keyword evidence="2" id="KW-0472">Membrane</keyword>
<keyword evidence="2" id="KW-0812">Transmembrane</keyword>
<keyword evidence="5" id="KW-1185">Reference proteome</keyword>
<dbReference type="RefSeq" id="WP_183545977.1">
    <property type="nucleotide sequence ID" value="NZ_BMQT01000009.1"/>
</dbReference>
<dbReference type="EMBL" id="JACHXG010000005">
    <property type="protein sequence ID" value="MBB3089848.1"/>
    <property type="molecule type" value="Genomic_DNA"/>
</dbReference>
<keyword evidence="2" id="KW-1133">Transmembrane helix</keyword>
<name>A0A7W5A511_9ACTN</name>
<organism evidence="4 5">
    <name type="scientific">Nocardioides albus</name>
    <dbReference type="NCBI Taxonomy" id="1841"/>
    <lineage>
        <taxon>Bacteria</taxon>
        <taxon>Bacillati</taxon>
        <taxon>Actinomycetota</taxon>
        <taxon>Actinomycetes</taxon>
        <taxon>Propionibacteriales</taxon>
        <taxon>Nocardioidaceae</taxon>
        <taxon>Nocardioides</taxon>
    </lineage>
</organism>
<proteinExistence type="predicted"/>
<evidence type="ECO:0000256" key="2">
    <source>
        <dbReference type="SAM" id="Phobius"/>
    </source>
</evidence>
<dbReference type="Proteomes" id="UP000577707">
    <property type="component" value="Unassembled WGS sequence"/>
</dbReference>
<accession>A0A7W5A511</accession>
<dbReference type="Pfam" id="PF08044">
    <property type="entry name" value="DUF1707"/>
    <property type="match status" value="1"/>
</dbReference>
<evidence type="ECO:0000313" key="5">
    <source>
        <dbReference type="Proteomes" id="UP000577707"/>
    </source>
</evidence>
<protein>
    <submittedName>
        <fullName evidence="4">Flp pilus assembly protein TadB</fullName>
    </submittedName>
</protein>
<feature type="transmembrane region" description="Helical" evidence="2">
    <location>
        <begin position="80"/>
        <end position="113"/>
    </location>
</feature>
<evidence type="ECO:0000313" key="4">
    <source>
        <dbReference type="EMBL" id="MBB3089848.1"/>
    </source>
</evidence>
<comment type="caution">
    <text evidence="4">The sequence shown here is derived from an EMBL/GenBank/DDBJ whole genome shotgun (WGS) entry which is preliminary data.</text>
</comment>